<keyword evidence="4" id="KW-0862">Zinc</keyword>
<keyword evidence="1" id="KW-0645">Protease</keyword>
<dbReference type="EMBL" id="JAPNKE010000002">
    <property type="protein sequence ID" value="MCY1005584.1"/>
    <property type="molecule type" value="Genomic_DNA"/>
</dbReference>
<evidence type="ECO:0000256" key="4">
    <source>
        <dbReference type="ARBA" id="ARBA00022833"/>
    </source>
</evidence>
<dbReference type="PANTHER" id="PTHR34858:SF1">
    <property type="entry name" value="CYSO-CYSTEINE PEPTIDASE"/>
    <property type="match status" value="1"/>
</dbReference>
<evidence type="ECO:0000313" key="7">
    <source>
        <dbReference type="EMBL" id="MCY1005584.1"/>
    </source>
</evidence>
<dbReference type="GO" id="GO:0006508">
    <property type="term" value="P:proteolysis"/>
    <property type="evidence" value="ECO:0007669"/>
    <property type="project" value="UniProtKB-KW"/>
</dbReference>
<dbReference type="GO" id="GO:0008270">
    <property type="term" value="F:zinc ion binding"/>
    <property type="evidence" value="ECO:0007669"/>
    <property type="project" value="TreeGrafter"/>
</dbReference>
<feature type="domain" description="JAB" evidence="6">
    <location>
        <begin position="12"/>
        <end position="125"/>
    </location>
</feature>
<name>A0A9X3EK63_9BACT</name>
<comment type="caution">
    <text evidence="7">The sequence shown here is derived from an EMBL/GenBank/DDBJ whole genome shotgun (WGS) entry which is preliminary data.</text>
</comment>
<dbReference type="RefSeq" id="WP_267767303.1">
    <property type="nucleotide sequence ID" value="NZ_JAPNKE010000002.1"/>
</dbReference>
<dbReference type="InterPro" id="IPR051929">
    <property type="entry name" value="VirAsm_ModProt"/>
</dbReference>
<keyword evidence="2" id="KW-0479">Metal-binding</keyword>
<dbReference type="AlphaFoldDB" id="A0A9X3EK63"/>
<dbReference type="Pfam" id="PF14464">
    <property type="entry name" value="Prok-JAB"/>
    <property type="match status" value="1"/>
</dbReference>
<organism evidence="7 8">
    <name type="scientific">Nannocystis pusilla</name>
    <dbReference type="NCBI Taxonomy" id="889268"/>
    <lineage>
        <taxon>Bacteria</taxon>
        <taxon>Pseudomonadati</taxon>
        <taxon>Myxococcota</taxon>
        <taxon>Polyangia</taxon>
        <taxon>Nannocystales</taxon>
        <taxon>Nannocystaceae</taxon>
        <taxon>Nannocystis</taxon>
    </lineage>
</organism>
<reference evidence="7" key="1">
    <citation type="submission" date="2022-11" db="EMBL/GenBank/DDBJ databases">
        <title>Minimal conservation of predation-associated metabolite biosynthetic gene clusters underscores biosynthetic potential of Myxococcota including descriptions for ten novel species: Archangium lansinium sp. nov., Myxococcus landrumus sp. nov., Nannocystis bai.</title>
        <authorList>
            <person name="Ahearne A."/>
            <person name="Stevens C."/>
            <person name="Phillips K."/>
        </authorList>
    </citation>
    <scope>NUCLEOTIDE SEQUENCE</scope>
    <source>
        <strain evidence="7">Na p29</strain>
    </source>
</reference>
<protein>
    <submittedName>
        <fullName evidence="7">Mov34/MPN/PAD-1 family protein</fullName>
    </submittedName>
</protein>
<evidence type="ECO:0000256" key="2">
    <source>
        <dbReference type="ARBA" id="ARBA00022723"/>
    </source>
</evidence>
<dbReference type="SUPFAM" id="SSF102712">
    <property type="entry name" value="JAB1/MPN domain"/>
    <property type="match status" value="1"/>
</dbReference>
<evidence type="ECO:0000259" key="6">
    <source>
        <dbReference type="Pfam" id="PF14464"/>
    </source>
</evidence>
<dbReference type="Proteomes" id="UP001150924">
    <property type="component" value="Unassembled WGS sequence"/>
</dbReference>
<dbReference type="Gene3D" id="3.40.140.10">
    <property type="entry name" value="Cytidine Deaminase, domain 2"/>
    <property type="match status" value="1"/>
</dbReference>
<dbReference type="PANTHER" id="PTHR34858">
    <property type="entry name" value="CYSO-CYSTEINE PEPTIDASE"/>
    <property type="match status" value="1"/>
</dbReference>
<dbReference type="GO" id="GO:0008235">
    <property type="term" value="F:metalloexopeptidase activity"/>
    <property type="evidence" value="ECO:0007669"/>
    <property type="project" value="TreeGrafter"/>
</dbReference>
<proteinExistence type="predicted"/>
<sequence>MSETPASEFAIPAELLARIYAQSRAEFPSECCGYLKGRGADMQLYPCKNFMDRLHAMDPETYPRTSANGYNFGGRELMDFTRAFDGDDPPTIIYHSHPRVGAYFSAEDEAAALAAGYPVDYLVVDAQEHAIGGAVLFRRVRDAGPGAYVEVARFPGDAR</sequence>
<keyword evidence="5" id="KW-0482">Metalloprotease</keyword>
<evidence type="ECO:0000256" key="5">
    <source>
        <dbReference type="ARBA" id="ARBA00023049"/>
    </source>
</evidence>
<dbReference type="InterPro" id="IPR028090">
    <property type="entry name" value="JAB_dom_prok"/>
</dbReference>
<keyword evidence="8" id="KW-1185">Reference proteome</keyword>
<accession>A0A9X3EK63</accession>
<evidence type="ECO:0000313" key="8">
    <source>
        <dbReference type="Proteomes" id="UP001150924"/>
    </source>
</evidence>
<gene>
    <name evidence="7" type="ORF">OV079_08385</name>
</gene>
<evidence type="ECO:0000256" key="3">
    <source>
        <dbReference type="ARBA" id="ARBA00022801"/>
    </source>
</evidence>
<keyword evidence="3" id="KW-0378">Hydrolase</keyword>
<evidence type="ECO:0000256" key="1">
    <source>
        <dbReference type="ARBA" id="ARBA00022670"/>
    </source>
</evidence>